<dbReference type="AlphaFoldDB" id="A0ABD0Q9R8"/>
<evidence type="ECO:0000256" key="5">
    <source>
        <dbReference type="SAM" id="MobiDB-lite"/>
    </source>
</evidence>
<name>A0ABD0Q9R8_CIRMR</name>
<accession>A0ABD0Q9R8</accession>
<evidence type="ECO:0000256" key="2">
    <source>
        <dbReference type="ARBA" id="ARBA00022692"/>
    </source>
</evidence>
<dbReference type="EMBL" id="JAMKFB020000010">
    <property type="protein sequence ID" value="KAL0183004.1"/>
    <property type="molecule type" value="Genomic_DNA"/>
</dbReference>
<dbReference type="GO" id="GO:0016020">
    <property type="term" value="C:membrane"/>
    <property type="evidence" value="ECO:0007669"/>
    <property type="project" value="UniProtKB-ARBA"/>
</dbReference>
<evidence type="ECO:0000256" key="6">
    <source>
        <dbReference type="SAM" id="Phobius"/>
    </source>
</evidence>
<evidence type="ECO:0000256" key="3">
    <source>
        <dbReference type="ARBA" id="ARBA00022989"/>
    </source>
</evidence>
<keyword evidence="4 6" id="KW-0472">Membrane</keyword>
<evidence type="ECO:0000259" key="7">
    <source>
        <dbReference type="PROSITE" id="PS50850"/>
    </source>
</evidence>
<dbReference type="InterPro" id="IPR051337">
    <property type="entry name" value="OPA_Antiporter"/>
</dbReference>
<evidence type="ECO:0000313" key="8">
    <source>
        <dbReference type="EMBL" id="KAL0183004.1"/>
    </source>
</evidence>
<evidence type="ECO:0000256" key="4">
    <source>
        <dbReference type="ARBA" id="ARBA00023136"/>
    </source>
</evidence>
<dbReference type="Proteomes" id="UP001529510">
    <property type="component" value="Unassembled WGS sequence"/>
</dbReference>
<evidence type="ECO:0000313" key="9">
    <source>
        <dbReference type="Proteomes" id="UP001529510"/>
    </source>
</evidence>
<dbReference type="GO" id="GO:0012505">
    <property type="term" value="C:endomembrane system"/>
    <property type="evidence" value="ECO:0007669"/>
    <property type="project" value="UniProtKB-SubCell"/>
</dbReference>
<dbReference type="PANTHER" id="PTHR43826">
    <property type="entry name" value="GLUCOSE-6-PHOSPHATE EXCHANGER SLC37A4"/>
    <property type="match status" value="1"/>
</dbReference>
<dbReference type="SUPFAM" id="SSF103473">
    <property type="entry name" value="MFS general substrate transporter"/>
    <property type="match status" value="1"/>
</dbReference>
<gene>
    <name evidence="8" type="ORF">M9458_022379</name>
</gene>
<comment type="subcellular location">
    <subcellularLocation>
        <location evidence="1">Endomembrane system</location>
        <topology evidence="1">Multi-pass membrane protein</topology>
    </subcellularLocation>
</comment>
<sequence>MNLAGSLGPIITTVLVQYYDWRIIMSVSGVICMTVAVACLLTVKNEPSDVGLPNIEPGGKKGKGKKG</sequence>
<dbReference type="PANTHER" id="PTHR43826:SF10">
    <property type="entry name" value="GLUCOSE-6-PHOSPHATE EXCHANGER SLC37A4"/>
    <property type="match status" value="1"/>
</dbReference>
<comment type="caution">
    <text evidence="8">The sequence shown here is derived from an EMBL/GenBank/DDBJ whole genome shotgun (WGS) entry which is preliminary data.</text>
</comment>
<dbReference type="InterPro" id="IPR036259">
    <property type="entry name" value="MFS_trans_sf"/>
</dbReference>
<reference evidence="8 9" key="1">
    <citation type="submission" date="2024-05" db="EMBL/GenBank/DDBJ databases">
        <title>Genome sequencing and assembly of Indian major carp, Cirrhinus mrigala (Hamilton, 1822).</title>
        <authorList>
            <person name="Mohindra V."/>
            <person name="Chowdhury L.M."/>
            <person name="Lal K."/>
            <person name="Jena J.K."/>
        </authorList>
    </citation>
    <scope>NUCLEOTIDE SEQUENCE [LARGE SCALE GENOMIC DNA]</scope>
    <source>
        <strain evidence="8">CM1030</strain>
        <tissue evidence="8">Blood</tissue>
    </source>
</reference>
<evidence type="ECO:0000256" key="1">
    <source>
        <dbReference type="ARBA" id="ARBA00004127"/>
    </source>
</evidence>
<keyword evidence="3 6" id="KW-1133">Transmembrane helix</keyword>
<dbReference type="PROSITE" id="PS50850">
    <property type="entry name" value="MFS"/>
    <property type="match status" value="1"/>
</dbReference>
<keyword evidence="9" id="KW-1185">Reference proteome</keyword>
<feature type="non-terminal residue" evidence="8">
    <location>
        <position position="67"/>
    </location>
</feature>
<feature type="domain" description="Major facilitator superfamily (MFS) profile" evidence="7">
    <location>
        <begin position="1"/>
        <end position="67"/>
    </location>
</feature>
<feature type="non-terminal residue" evidence="8">
    <location>
        <position position="1"/>
    </location>
</feature>
<protein>
    <recommendedName>
        <fullName evidence="7">Major facilitator superfamily (MFS) profile domain-containing protein</fullName>
    </recommendedName>
</protein>
<organism evidence="8 9">
    <name type="scientific">Cirrhinus mrigala</name>
    <name type="common">Mrigala</name>
    <dbReference type="NCBI Taxonomy" id="683832"/>
    <lineage>
        <taxon>Eukaryota</taxon>
        <taxon>Metazoa</taxon>
        <taxon>Chordata</taxon>
        <taxon>Craniata</taxon>
        <taxon>Vertebrata</taxon>
        <taxon>Euteleostomi</taxon>
        <taxon>Actinopterygii</taxon>
        <taxon>Neopterygii</taxon>
        <taxon>Teleostei</taxon>
        <taxon>Ostariophysi</taxon>
        <taxon>Cypriniformes</taxon>
        <taxon>Cyprinidae</taxon>
        <taxon>Labeoninae</taxon>
        <taxon>Labeonini</taxon>
        <taxon>Cirrhinus</taxon>
    </lineage>
</organism>
<proteinExistence type="predicted"/>
<keyword evidence="2 6" id="KW-0812">Transmembrane</keyword>
<dbReference type="Gene3D" id="1.20.1250.20">
    <property type="entry name" value="MFS general substrate transporter like domains"/>
    <property type="match status" value="1"/>
</dbReference>
<dbReference type="InterPro" id="IPR020846">
    <property type="entry name" value="MFS_dom"/>
</dbReference>
<feature type="transmembrane region" description="Helical" evidence="6">
    <location>
        <begin position="23"/>
        <end position="43"/>
    </location>
</feature>
<feature type="region of interest" description="Disordered" evidence="5">
    <location>
        <begin position="47"/>
        <end position="67"/>
    </location>
</feature>